<evidence type="ECO:0000256" key="4">
    <source>
        <dbReference type="ARBA" id="ARBA00022989"/>
    </source>
</evidence>
<dbReference type="Pfam" id="PF02690">
    <property type="entry name" value="Na_Pi_cotrans"/>
    <property type="match status" value="1"/>
</dbReference>
<evidence type="ECO:0000256" key="6">
    <source>
        <dbReference type="SAM" id="Coils"/>
    </source>
</evidence>
<evidence type="ECO:0000259" key="8">
    <source>
        <dbReference type="Pfam" id="PF01895"/>
    </source>
</evidence>
<dbReference type="GO" id="GO:0005886">
    <property type="term" value="C:plasma membrane"/>
    <property type="evidence" value="ECO:0007669"/>
    <property type="project" value="UniProtKB-SubCell"/>
</dbReference>
<dbReference type="PANTHER" id="PTHR10010:SF46">
    <property type="entry name" value="SODIUM-DEPENDENT PHOSPHATE TRANSPORT PROTEIN 2B"/>
    <property type="match status" value="1"/>
</dbReference>
<dbReference type="RefSeq" id="WP_128208890.1">
    <property type="nucleotide sequence ID" value="NZ_JBHRSO010000041.1"/>
</dbReference>
<evidence type="ECO:0000256" key="1">
    <source>
        <dbReference type="ARBA" id="ARBA00004651"/>
    </source>
</evidence>
<feature type="coiled-coil region" evidence="6">
    <location>
        <begin position="364"/>
        <end position="391"/>
    </location>
</feature>
<evidence type="ECO:0000256" key="7">
    <source>
        <dbReference type="SAM" id="Phobius"/>
    </source>
</evidence>
<evidence type="ECO:0000313" key="9">
    <source>
        <dbReference type="EMBL" id="RWR20868.1"/>
    </source>
</evidence>
<feature type="transmembrane region" description="Helical" evidence="7">
    <location>
        <begin position="277"/>
        <end position="299"/>
    </location>
</feature>
<reference evidence="9 10" key="1">
    <citation type="submission" date="2019-01" db="EMBL/GenBank/DDBJ databases">
        <title>Sinorhodobacter populi sp. nov. isolated from the symptomatic bark tissue of Populus euramericana canker.</title>
        <authorList>
            <person name="Xu G."/>
        </authorList>
    </citation>
    <scope>NUCLEOTIDE SEQUENCE [LARGE SCALE GENOMIC DNA]</scope>
    <source>
        <strain evidence="9 10">SK2B-1</strain>
    </source>
</reference>
<dbReference type="EMBL" id="SAUZ01000011">
    <property type="protein sequence ID" value="RWR20868.1"/>
    <property type="molecule type" value="Genomic_DNA"/>
</dbReference>
<evidence type="ECO:0000313" key="10">
    <source>
        <dbReference type="Proteomes" id="UP000284476"/>
    </source>
</evidence>
<keyword evidence="3 7" id="KW-0812">Transmembrane</keyword>
<dbReference type="InterPro" id="IPR003841">
    <property type="entry name" value="Na/Pi_transpt"/>
</dbReference>
<dbReference type="InterPro" id="IPR026022">
    <property type="entry name" value="PhoU_dom"/>
</dbReference>
<feature type="transmembrane region" description="Helical" evidence="7">
    <location>
        <begin position="206"/>
        <end position="229"/>
    </location>
</feature>
<dbReference type="Pfam" id="PF01895">
    <property type="entry name" value="PhoU"/>
    <property type="match status" value="2"/>
</dbReference>
<accession>A0A443JJY8</accession>
<proteinExistence type="predicted"/>
<keyword evidence="5 7" id="KW-0472">Membrane</keyword>
<name>A0A443JJY8_9RHOB</name>
<evidence type="ECO:0000256" key="5">
    <source>
        <dbReference type="ARBA" id="ARBA00023136"/>
    </source>
</evidence>
<feature type="domain" description="PhoU" evidence="8">
    <location>
        <begin position="441"/>
        <end position="524"/>
    </location>
</feature>
<feature type="transmembrane region" description="Helical" evidence="7">
    <location>
        <begin position="132"/>
        <end position="152"/>
    </location>
</feature>
<organism evidence="9 10">
    <name type="scientific">Paenirhodobacter populi</name>
    <dbReference type="NCBI Taxonomy" id="2306993"/>
    <lineage>
        <taxon>Bacteria</taxon>
        <taxon>Pseudomonadati</taxon>
        <taxon>Pseudomonadota</taxon>
        <taxon>Alphaproteobacteria</taxon>
        <taxon>Rhodobacterales</taxon>
        <taxon>Rhodobacter group</taxon>
        <taxon>Paenirhodobacter</taxon>
    </lineage>
</organism>
<feature type="domain" description="PhoU" evidence="8">
    <location>
        <begin position="338"/>
        <end position="414"/>
    </location>
</feature>
<comment type="caution">
    <text evidence="9">The sequence shown here is derived from an EMBL/GenBank/DDBJ whole genome shotgun (WGS) entry which is preliminary data.</text>
</comment>
<protein>
    <submittedName>
        <fullName evidence="9">Na/Pi cotransporter family protein</fullName>
    </submittedName>
</protein>
<feature type="transmembrane region" description="Helical" evidence="7">
    <location>
        <begin position="173"/>
        <end position="200"/>
    </location>
</feature>
<dbReference type="PANTHER" id="PTHR10010">
    <property type="entry name" value="SOLUTE CARRIER FAMILY 34 SODIUM PHOSPHATE , MEMBER 2-RELATED"/>
    <property type="match status" value="1"/>
</dbReference>
<sequence length="547" mass="58676">MQSILVFLQMAGAVALLLFGLRLVREGVTEAFGMRLRMILGRGTKSGIKAFCSGLVATLGLQSSTATALMTASFVEREMILPRMAQIVLLGANVGTALTAVLVAAGMQVLAPVLILVGYLTGRRKGPAWSGGGRALIGLGLMLLSLGLLDIATEPLRDAPALAAFLSLLDGAWPVAAAVAAVLAVICSSSLAVVMLVLSLSLPPDLAVAMVLGANVGGAVTPVLATAAAGVAARRVAVGNLLVRAIGVLVALPFCAPIGAAMTALPLRTGLAVEFHLLFNLALAVLVWPFVGRLAAFIARMLPEQETPGEIRPQWLDDSALETPTVALAGASREALAIGDLVERMMQQTQIAFQKNDAAPLAEVGQLEERVDRLQQEVKAYLSRLGRAADDEDRRRAIVILDYVINLEHIGDIIDKGLAPEVRKKVGLRLRFSDEGYAELNTMFLMTLENLRVGQTIFMTRDRTLARRMMEVKVDIRKLERLSSQRHLMRLREGHSESQQTSSLHLDMLRDLKRVNAHIVSVAHPILDEEGLLIESRLKKAPQPAPT</sequence>
<dbReference type="Proteomes" id="UP000284476">
    <property type="component" value="Unassembled WGS sequence"/>
</dbReference>
<dbReference type="SUPFAM" id="SSF109755">
    <property type="entry name" value="PhoU-like"/>
    <property type="match status" value="1"/>
</dbReference>
<keyword evidence="2" id="KW-1003">Cell membrane</keyword>
<dbReference type="InterPro" id="IPR038078">
    <property type="entry name" value="PhoU-like_sf"/>
</dbReference>
<feature type="transmembrane region" description="Helical" evidence="7">
    <location>
        <begin position="241"/>
        <end position="265"/>
    </location>
</feature>
<comment type="subcellular location">
    <subcellularLocation>
        <location evidence="1">Cell membrane</location>
        <topology evidence="1">Multi-pass membrane protein</topology>
    </subcellularLocation>
</comment>
<dbReference type="AlphaFoldDB" id="A0A443JJY8"/>
<dbReference type="NCBIfam" id="NF037997">
    <property type="entry name" value="Na_Pi_symport"/>
    <property type="match status" value="1"/>
</dbReference>
<dbReference type="GO" id="GO:0044341">
    <property type="term" value="P:sodium-dependent phosphate transport"/>
    <property type="evidence" value="ECO:0007669"/>
    <property type="project" value="InterPro"/>
</dbReference>
<evidence type="ECO:0000256" key="3">
    <source>
        <dbReference type="ARBA" id="ARBA00022692"/>
    </source>
</evidence>
<feature type="transmembrane region" description="Helical" evidence="7">
    <location>
        <begin position="87"/>
        <end position="120"/>
    </location>
</feature>
<evidence type="ECO:0000256" key="2">
    <source>
        <dbReference type="ARBA" id="ARBA00022475"/>
    </source>
</evidence>
<feature type="transmembrane region" description="Helical" evidence="7">
    <location>
        <begin position="48"/>
        <end position="75"/>
    </location>
</feature>
<gene>
    <name evidence="9" type="ORF">D2T30_10890</name>
</gene>
<dbReference type="GO" id="GO:0005436">
    <property type="term" value="F:sodium:phosphate symporter activity"/>
    <property type="evidence" value="ECO:0007669"/>
    <property type="project" value="InterPro"/>
</dbReference>
<dbReference type="Gene3D" id="1.20.58.220">
    <property type="entry name" value="Phosphate transport system protein phou homolog 2, domain 2"/>
    <property type="match status" value="1"/>
</dbReference>
<keyword evidence="6" id="KW-0175">Coiled coil</keyword>
<keyword evidence="4 7" id="KW-1133">Transmembrane helix</keyword>
<reference evidence="9 10" key="2">
    <citation type="submission" date="2019-01" db="EMBL/GenBank/DDBJ databases">
        <authorList>
            <person name="Li Y."/>
        </authorList>
    </citation>
    <scope>NUCLEOTIDE SEQUENCE [LARGE SCALE GENOMIC DNA]</scope>
    <source>
        <strain evidence="9 10">SK2B-1</strain>
    </source>
</reference>